<gene>
    <name evidence="2" type="ORF">GPM918_LOCUS24640</name>
    <name evidence="1" type="ORF">OVA965_LOCUS5912</name>
    <name evidence="4" type="ORF">SRO942_LOCUS24643</name>
    <name evidence="3" type="ORF">TMI583_LOCUS5909</name>
</gene>
<sequence length="167" mass="19279">MPPKRAWNKQIIIQWLNFHQLNYSNSATKAELLEIAFENVPAKKYLVDEAAQIYNVDIIRLPVKHCSLNSIELGWAGMKAYIRDNNTNFCLPDVERLASEWIAAVDEATAQSYIAHAHQHELVFKQTDAFAEEVEDQLIDDEDEDQLTSYESDDETNMTIIFLLFLE</sequence>
<proteinExistence type="predicted"/>
<evidence type="ECO:0000313" key="1">
    <source>
        <dbReference type="EMBL" id="CAF0826258.1"/>
    </source>
</evidence>
<keyword evidence="5" id="KW-1185">Reference proteome</keyword>
<dbReference type="EMBL" id="CAJNOQ010009266">
    <property type="protein sequence ID" value="CAF1220030.1"/>
    <property type="molecule type" value="Genomic_DNA"/>
</dbReference>
<dbReference type="Proteomes" id="UP000681722">
    <property type="component" value="Unassembled WGS sequence"/>
</dbReference>
<reference evidence="2" key="1">
    <citation type="submission" date="2021-02" db="EMBL/GenBank/DDBJ databases">
        <authorList>
            <person name="Nowell W R."/>
        </authorList>
    </citation>
    <scope>NUCLEOTIDE SEQUENCE</scope>
</reference>
<evidence type="ECO:0000313" key="3">
    <source>
        <dbReference type="EMBL" id="CAF3610770.1"/>
    </source>
</evidence>
<accession>A0A814XT83</accession>
<dbReference type="Gene3D" id="3.30.420.10">
    <property type="entry name" value="Ribonuclease H-like superfamily/Ribonuclease H"/>
    <property type="match status" value="1"/>
</dbReference>
<dbReference type="GO" id="GO:0003676">
    <property type="term" value="F:nucleic acid binding"/>
    <property type="evidence" value="ECO:0007669"/>
    <property type="project" value="InterPro"/>
</dbReference>
<dbReference type="OrthoDB" id="10039611at2759"/>
<dbReference type="Proteomes" id="UP000663829">
    <property type="component" value="Unassembled WGS sequence"/>
</dbReference>
<evidence type="ECO:0000313" key="5">
    <source>
        <dbReference type="Proteomes" id="UP000663829"/>
    </source>
</evidence>
<dbReference type="PANTHER" id="PTHR33939">
    <property type="entry name" value="PROTEIN CBG22215"/>
    <property type="match status" value="1"/>
</dbReference>
<evidence type="ECO:0000313" key="4">
    <source>
        <dbReference type="EMBL" id="CAF3983524.1"/>
    </source>
</evidence>
<dbReference type="AlphaFoldDB" id="A0A814XT83"/>
<evidence type="ECO:0000313" key="2">
    <source>
        <dbReference type="EMBL" id="CAF1220030.1"/>
    </source>
</evidence>
<dbReference type="EMBL" id="CAJOBA010001712">
    <property type="protein sequence ID" value="CAF3610770.1"/>
    <property type="molecule type" value="Genomic_DNA"/>
</dbReference>
<comment type="caution">
    <text evidence="2">The sequence shown here is derived from an EMBL/GenBank/DDBJ whole genome shotgun (WGS) entry which is preliminary data.</text>
</comment>
<dbReference type="PANTHER" id="PTHR33939:SF1">
    <property type="entry name" value="DUF4371 DOMAIN-CONTAINING PROTEIN"/>
    <property type="match status" value="1"/>
</dbReference>
<name>A0A814XT83_9BILA</name>
<dbReference type="EMBL" id="CAJNOK010001712">
    <property type="protein sequence ID" value="CAF0826258.1"/>
    <property type="molecule type" value="Genomic_DNA"/>
</dbReference>
<dbReference type="Proteomes" id="UP000677228">
    <property type="component" value="Unassembled WGS sequence"/>
</dbReference>
<protein>
    <submittedName>
        <fullName evidence="2">Uncharacterized protein</fullName>
    </submittedName>
</protein>
<dbReference type="EMBL" id="CAJOBC010009269">
    <property type="protein sequence ID" value="CAF3983524.1"/>
    <property type="molecule type" value="Genomic_DNA"/>
</dbReference>
<organism evidence="2 5">
    <name type="scientific">Didymodactylos carnosus</name>
    <dbReference type="NCBI Taxonomy" id="1234261"/>
    <lineage>
        <taxon>Eukaryota</taxon>
        <taxon>Metazoa</taxon>
        <taxon>Spiralia</taxon>
        <taxon>Gnathifera</taxon>
        <taxon>Rotifera</taxon>
        <taxon>Eurotatoria</taxon>
        <taxon>Bdelloidea</taxon>
        <taxon>Philodinida</taxon>
        <taxon>Philodinidae</taxon>
        <taxon>Didymodactylos</taxon>
    </lineage>
</organism>
<dbReference type="InterPro" id="IPR036397">
    <property type="entry name" value="RNaseH_sf"/>
</dbReference>
<dbReference type="Proteomes" id="UP000682733">
    <property type="component" value="Unassembled WGS sequence"/>
</dbReference>